<dbReference type="InterPro" id="IPR010982">
    <property type="entry name" value="Lambda_DNA-bd_dom_sf"/>
</dbReference>
<accession>A0AB39KPQ8</accession>
<gene>
    <name evidence="2" type="ORF">ABOZ73_12760</name>
</gene>
<dbReference type="RefSeq" id="WP_369058515.1">
    <property type="nucleotide sequence ID" value="NZ_CP158375.1"/>
</dbReference>
<name>A0AB39KPQ8_9CAUL</name>
<protein>
    <submittedName>
        <fullName evidence="2">Helix-turn-helix domain-containing protein</fullName>
    </submittedName>
</protein>
<dbReference type="Gene3D" id="1.10.260.40">
    <property type="entry name" value="lambda repressor-like DNA-binding domains"/>
    <property type="match status" value="1"/>
</dbReference>
<dbReference type="SUPFAM" id="SSF47413">
    <property type="entry name" value="lambda repressor-like DNA-binding domains"/>
    <property type="match status" value="1"/>
</dbReference>
<dbReference type="SMART" id="SM00530">
    <property type="entry name" value="HTH_XRE"/>
    <property type="match status" value="1"/>
</dbReference>
<organism evidence="2">
    <name type="scientific">Caulobacter sp. 73W</name>
    <dbReference type="NCBI Taxonomy" id="3161137"/>
    <lineage>
        <taxon>Bacteria</taxon>
        <taxon>Pseudomonadati</taxon>
        <taxon>Pseudomonadota</taxon>
        <taxon>Alphaproteobacteria</taxon>
        <taxon>Caulobacterales</taxon>
        <taxon>Caulobacteraceae</taxon>
        <taxon>Caulobacter</taxon>
    </lineage>
</organism>
<feature type="domain" description="HTH cro/C1-type" evidence="1">
    <location>
        <begin position="22"/>
        <end position="76"/>
    </location>
</feature>
<dbReference type="Pfam" id="PF01381">
    <property type="entry name" value="HTH_3"/>
    <property type="match status" value="1"/>
</dbReference>
<sequence>MNAQDKLESAPNPTDIHVGARIRLRRKHLGISQTQLAEGLGLTFQQVQKYERGVNRVSASKLYDMARTMGVPISYFFDGLPDPTAETPADVTALDDQQAVQEFLLTPEGLEIARAFPKITSNAVRRRVVQLVTSMTDEYEESAA</sequence>
<dbReference type="InterPro" id="IPR001387">
    <property type="entry name" value="Cro/C1-type_HTH"/>
</dbReference>
<evidence type="ECO:0000313" key="2">
    <source>
        <dbReference type="EMBL" id="XDO95669.1"/>
    </source>
</evidence>
<dbReference type="GO" id="GO:0003677">
    <property type="term" value="F:DNA binding"/>
    <property type="evidence" value="ECO:0007669"/>
    <property type="project" value="InterPro"/>
</dbReference>
<dbReference type="CDD" id="cd00093">
    <property type="entry name" value="HTH_XRE"/>
    <property type="match status" value="1"/>
</dbReference>
<dbReference type="AlphaFoldDB" id="A0AB39KPQ8"/>
<dbReference type="EMBL" id="CP158375">
    <property type="protein sequence ID" value="XDO95669.1"/>
    <property type="molecule type" value="Genomic_DNA"/>
</dbReference>
<reference evidence="2" key="1">
    <citation type="submission" date="2024-06" db="EMBL/GenBank/DDBJ databases">
        <title>Caulobacter inopinatus, sp. nov.</title>
        <authorList>
            <person name="Donachie S.P."/>
        </authorList>
    </citation>
    <scope>NUCLEOTIDE SEQUENCE</scope>
    <source>
        <strain evidence="2">73W</strain>
    </source>
</reference>
<proteinExistence type="predicted"/>
<dbReference type="PROSITE" id="PS50943">
    <property type="entry name" value="HTH_CROC1"/>
    <property type="match status" value="1"/>
</dbReference>
<evidence type="ECO:0000259" key="1">
    <source>
        <dbReference type="PROSITE" id="PS50943"/>
    </source>
</evidence>